<feature type="domain" description="Nitroreductase" evidence="1">
    <location>
        <begin position="32"/>
        <end position="197"/>
    </location>
</feature>
<protein>
    <submittedName>
        <fullName evidence="2">Cob(II)yrinic acid a,c-diamide reductase</fullName>
    </submittedName>
</protein>
<dbReference type="InterPro" id="IPR050627">
    <property type="entry name" value="Nitroreductase/BluB"/>
</dbReference>
<dbReference type="STRING" id="177413.SAMN05660859_3049"/>
<dbReference type="InterPro" id="IPR000415">
    <property type="entry name" value="Nitroreductase-like"/>
</dbReference>
<dbReference type="Proteomes" id="UP000198889">
    <property type="component" value="Unassembled WGS sequence"/>
</dbReference>
<gene>
    <name evidence="2" type="ORF">SAMN05660859_3049</name>
</gene>
<dbReference type="GO" id="GO:0016491">
    <property type="term" value="F:oxidoreductase activity"/>
    <property type="evidence" value="ECO:0007669"/>
    <property type="project" value="InterPro"/>
</dbReference>
<dbReference type="EMBL" id="FMTP01000004">
    <property type="protein sequence ID" value="SCW81788.1"/>
    <property type="molecule type" value="Genomic_DNA"/>
</dbReference>
<proteinExistence type="predicted"/>
<reference evidence="3" key="1">
    <citation type="submission" date="2016-10" db="EMBL/GenBank/DDBJ databases">
        <authorList>
            <person name="Varghese N."/>
            <person name="Submissions S."/>
        </authorList>
    </citation>
    <scope>NUCLEOTIDE SEQUENCE [LARGE SCALE GENOMIC DNA]</scope>
    <source>
        <strain evidence="3">CGMCC 1.1761</strain>
    </source>
</reference>
<dbReference type="InterPro" id="IPR012825">
    <property type="entry name" value="BluB"/>
</dbReference>
<dbReference type="AlphaFoldDB" id="A0A1G4TK45"/>
<organism evidence="2 3">
    <name type="scientific">Ancylobacter rudongensis</name>
    <dbReference type="NCBI Taxonomy" id="177413"/>
    <lineage>
        <taxon>Bacteria</taxon>
        <taxon>Pseudomonadati</taxon>
        <taxon>Pseudomonadota</taxon>
        <taxon>Alphaproteobacteria</taxon>
        <taxon>Hyphomicrobiales</taxon>
        <taxon>Xanthobacteraceae</taxon>
        <taxon>Ancylobacter</taxon>
    </lineage>
</organism>
<keyword evidence="3" id="KW-1185">Reference proteome</keyword>
<dbReference type="PANTHER" id="PTHR23026">
    <property type="entry name" value="NADPH NITROREDUCTASE"/>
    <property type="match status" value="1"/>
</dbReference>
<evidence type="ECO:0000259" key="1">
    <source>
        <dbReference type="Pfam" id="PF00881"/>
    </source>
</evidence>
<dbReference type="Pfam" id="PF00881">
    <property type="entry name" value="Nitroreductase"/>
    <property type="match status" value="1"/>
</dbReference>
<sequence>MEARMAVPLKALPATPPAFDAAFRDGLDALFAWRRDVRCFRTTPLDAAAYDALLAAACRAPSVGFSQPWRLVRVREGARRTAIRALFEASNAAALALQPAERAGLYARLKLAGLDDAPEHLAVFVEPDPATGHGLGRTTMPETVAYSAVLAIHTLWLAAAAQGIGVGWVSILDPQAVARALEVPAHWQLVGYLCIGYPAEASAVPELERAGWEQRRPLAELLVER</sequence>
<dbReference type="NCBIfam" id="TIGR02476">
    <property type="entry name" value="BluB"/>
    <property type="match status" value="1"/>
</dbReference>
<evidence type="ECO:0000313" key="2">
    <source>
        <dbReference type="EMBL" id="SCW81788.1"/>
    </source>
</evidence>
<dbReference type="InterPro" id="IPR029479">
    <property type="entry name" value="Nitroreductase"/>
</dbReference>
<evidence type="ECO:0000313" key="3">
    <source>
        <dbReference type="Proteomes" id="UP000198889"/>
    </source>
</evidence>
<dbReference type="SUPFAM" id="SSF55469">
    <property type="entry name" value="FMN-dependent nitroreductase-like"/>
    <property type="match status" value="1"/>
</dbReference>
<dbReference type="PANTHER" id="PTHR23026:SF123">
    <property type="entry name" value="NAD(P)H NITROREDUCTASE RV3131-RELATED"/>
    <property type="match status" value="1"/>
</dbReference>
<name>A0A1G4TK45_9HYPH</name>
<dbReference type="Gene3D" id="3.40.109.10">
    <property type="entry name" value="NADH Oxidase"/>
    <property type="match status" value="1"/>
</dbReference>
<accession>A0A1G4TK45</accession>